<dbReference type="EMBL" id="CM055098">
    <property type="protein sequence ID" value="KAJ7549364.1"/>
    <property type="molecule type" value="Genomic_DNA"/>
</dbReference>
<name>A0ACC2D562_DIPCM</name>
<sequence>MLLRTQRLAILHNLDRLQVLGLRKISISSIEAFPGFERRSKEEVRKELVSLERKHIRGDVATYGRLLQECCRSAALSEGKRVHALIIQNGLGQQRFLGNLLLSFYGKCGCLADAKAVFDEMPKKNLVSWNAMIAAHVSQGHHKAAFGLLEQMRGLGLEPNRVTLVTILNACAEPGFLEHGKRIHAQIQKKGFDSNVIVATALLKMYGKCGSVDDALRVFEAMPKHDVVSWTAMISAYVEHGYSIKAVELFKGMQQAGVNPNKITLVSIFDAYANLAFLGEGKILHKSILEMGLESEVILGTAIVNMYGRCGSLRHGRSVFNRMKERDSIAWTAMISAYGQHGHGAIALELFGLMQWEGIKPNEITIIHVLYSCSHSGMLEEGYNYFESIPAIYGNAPSAQHFGCMIDLLGRAGQLDDAEDLILRLPYQPNAAIWMILLSACRPHGDVERAKRAAEHAIKLDPHISSPYVVLSNMYAAVGKWDEVAKVRKAMEDGCVKKQPGRSSIEVNQKIHNFSVRDQSHPQTHEIYMELERLNRLMKMEGYAPETSLVLHDVEDEAREDLLWSHSEKLAIAFGLINTPDGTPLCIIKNLRVCVDCHTSIKFISRIVGREIIVRDINRFHHFKDGLCSCGDYW</sequence>
<evidence type="ECO:0000313" key="1">
    <source>
        <dbReference type="EMBL" id="KAJ7549364.1"/>
    </source>
</evidence>
<dbReference type="Proteomes" id="UP001162992">
    <property type="component" value="Chromosome 7"/>
</dbReference>
<keyword evidence="2" id="KW-1185">Reference proteome</keyword>
<gene>
    <name evidence="1" type="ORF">O6H91_07G050300</name>
</gene>
<protein>
    <submittedName>
        <fullName evidence="1">Uncharacterized protein</fullName>
    </submittedName>
</protein>
<proteinExistence type="predicted"/>
<comment type="caution">
    <text evidence="1">The sequence shown here is derived from an EMBL/GenBank/DDBJ whole genome shotgun (WGS) entry which is preliminary data.</text>
</comment>
<accession>A0ACC2D562</accession>
<organism evidence="1 2">
    <name type="scientific">Diphasiastrum complanatum</name>
    <name type="common">Issler's clubmoss</name>
    <name type="synonym">Lycopodium complanatum</name>
    <dbReference type="NCBI Taxonomy" id="34168"/>
    <lineage>
        <taxon>Eukaryota</taxon>
        <taxon>Viridiplantae</taxon>
        <taxon>Streptophyta</taxon>
        <taxon>Embryophyta</taxon>
        <taxon>Tracheophyta</taxon>
        <taxon>Lycopodiopsida</taxon>
        <taxon>Lycopodiales</taxon>
        <taxon>Lycopodiaceae</taxon>
        <taxon>Lycopodioideae</taxon>
        <taxon>Diphasiastrum</taxon>
    </lineage>
</organism>
<evidence type="ECO:0000313" key="2">
    <source>
        <dbReference type="Proteomes" id="UP001162992"/>
    </source>
</evidence>
<reference evidence="2" key="1">
    <citation type="journal article" date="2024" name="Proc. Natl. Acad. Sci. U.S.A.">
        <title>Extraordinary preservation of gene collinearity over three hundred million years revealed in homosporous lycophytes.</title>
        <authorList>
            <person name="Li C."/>
            <person name="Wickell D."/>
            <person name="Kuo L.Y."/>
            <person name="Chen X."/>
            <person name="Nie B."/>
            <person name="Liao X."/>
            <person name="Peng D."/>
            <person name="Ji J."/>
            <person name="Jenkins J."/>
            <person name="Williams M."/>
            <person name="Shu S."/>
            <person name="Plott C."/>
            <person name="Barry K."/>
            <person name="Rajasekar S."/>
            <person name="Grimwood J."/>
            <person name="Han X."/>
            <person name="Sun S."/>
            <person name="Hou Z."/>
            <person name="He W."/>
            <person name="Dai G."/>
            <person name="Sun C."/>
            <person name="Schmutz J."/>
            <person name="Leebens-Mack J.H."/>
            <person name="Li F.W."/>
            <person name="Wang L."/>
        </authorList>
    </citation>
    <scope>NUCLEOTIDE SEQUENCE [LARGE SCALE GENOMIC DNA]</scope>
    <source>
        <strain evidence="2">cv. PW_Plant_1</strain>
    </source>
</reference>